<organism evidence="1 2">
    <name type="scientific">Acinetobacter bohemicus</name>
    <dbReference type="NCBI Taxonomy" id="1435036"/>
    <lineage>
        <taxon>Bacteria</taxon>
        <taxon>Pseudomonadati</taxon>
        <taxon>Pseudomonadota</taxon>
        <taxon>Gammaproteobacteria</taxon>
        <taxon>Moraxellales</taxon>
        <taxon>Moraxellaceae</taxon>
        <taxon>Acinetobacter</taxon>
    </lineage>
</organism>
<dbReference type="EMBL" id="FOZU01000064">
    <property type="protein sequence ID" value="SFT25144.1"/>
    <property type="molecule type" value="Genomic_DNA"/>
</dbReference>
<dbReference type="RefSeq" id="WP_074947914.1">
    <property type="nucleotide sequence ID" value="NZ_FOZU01000064.1"/>
</dbReference>
<evidence type="ECO:0000313" key="1">
    <source>
        <dbReference type="EMBL" id="SFT25144.1"/>
    </source>
</evidence>
<dbReference type="Gene3D" id="3.10.180.10">
    <property type="entry name" value="2,3-Dihydroxybiphenyl 1,2-Dioxygenase, domain 1"/>
    <property type="match status" value="1"/>
</dbReference>
<name>A0A1I6WHV0_9GAMM</name>
<reference evidence="2" key="1">
    <citation type="submission" date="2016-10" db="EMBL/GenBank/DDBJ databases">
        <authorList>
            <person name="Varghese N."/>
            <person name="Submissions S."/>
        </authorList>
    </citation>
    <scope>NUCLEOTIDE SEQUENCE [LARGE SCALE GENOMIC DNA]</scope>
    <source>
        <strain evidence="2">ANC 5076</strain>
    </source>
</reference>
<dbReference type="Proteomes" id="UP000182827">
    <property type="component" value="Unassembled WGS sequence"/>
</dbReference>
<protein>
    <recommendedName>
        <fullName evidence="3">Glyoxalase</fullName>
    </recommendedName>
</protein>
<dbReference type="InterPro" id="IPR029068">
    <property type="entry name" value="Glyas_Bleomycin-R_OHBP_Dase"/>
</dbReference>
<keyword evidence="2" id="KW-1185">Reference proteome</keyword>
<evidence type="ECO:0000313" key="2">
    <source>
        <dbReference type="Proteomes" id="UP000182827"/>
    </source>
</evidence>
<evidence type="ECO:0008006" key="3">
    <source>
        <dbReference type="Google" id="ProtNLM"/>
    </source>
</evidence>
<accession>A0A1I6WHV0</accession>
<sequence length="145" mass="16160">MHPLNVLFVAGFGPITQSHEKSQSLYVNTLNLPLRAMEGNETYLSSEKGEIGGVNHFALWPLAQAAQSCFGSEDWPSNITAPQSWIEFEVEDITVASEQMISKGYYLLVNNRVEPWGQSVTRFLSPEGILIGLTVTPWLHPEKID</sequence>
<dbReference type="AlphaFoldDB" id="A0A1I6WHV0"/>
<proteinExistence type="predicted"/>
<gene>
    <name evidence="1" type="ORF">SAMN05444586_10645</name>
</gene>
<dbReference type="SUPFAM" id="SSF54593">
    <property type="entry name" value="Glyoxalase/Bleomycin resistance protein/Dihydroxybiphenyl dioxygenase"/>
    <property type="match status" value="1"/>
</dbReference>